<organism evidence="1">
    <name type="scientific">Arundo donax</name>
    <name type="common">Giant reed</name>
    <name type="synonym">Donax arundinaceus</name>
    <dbReference type="NCBI Taxonomy" id="35708"/>
    <lineage>
        <taxon>Eukaryota</taxon>
        <taxon>Viridiplantae</taxon>
        <taxon>Streptophyta</taxon>
        <taxon>Embryophyta</taxon>
        <taxon>Tracheophyta</taxon>
        <taxon>Spermatophyta</taxon>
        <taxon>Magnoliopsida</taxon>
        <taxon>Liliopsida</taxon>
        <taxon>Poales</taxon>
        <taxon>Poaceae</taxon>
        <taxon>PACMAD clade</taxon>
        <taxon>Arundinoideae</taxon>
        <taxon>Arundineae</taxon>
        <taxon>Arundo</taxon>
    </lineage>
</organism>
<sequence length="33" mass="3923">MFRLLPPCYIYMYRLPVTELGHKIGRGQHLDFG</sequence>
<evidence type="ECO:0000313" key="1">
    <source>
        <dbReference type="EMBL" id="JAD47804.1"/>
    </source>
</evidence>
<dbReference type="AlphaFoldDB" id="A0A0A9A7X7"/>
<protein>
    <submittedName>
        <fullName evidence="1">Uncharacterized protein</fullName>
    </submittedName>
</protein>
<accession>A0A0A9A7X7</accession>
<reference evidence="1" key="2">
    <citation type="journal article" date="2015" name="Data Brief">
        <title>Shoot transcriptome of the giant reed, Arundo donax.</title>
        <authorList>
            <person name="Barrero R.A."/>
            <person name="Guerrero F.D."/>
            <person name="Moolhuijzen P."/>
            <person name="Goolsby J.A."/>
            <person name="Tidwell J."/>
            <person name="Bellgard S.E."/>
            <person name="Bellgard M.I."/>
        </authorList>
    </citation>
    <scope>NUCLEOTIDE SEQUENCE</scope>
    <source>
        <tissue evidence="1">Shoot tissue taken approximately 20 cm above the soil surface</tissue>
    </source>
</reference>
<reference evidence="1" key="1">
    <citation type="submission" date="2014-09" db="EMBL/GenBank/DDBJ databases">
        <authorList>
            <person name="Magalhaes I.L.F."/>
            <person name="Oliveira U."/>
            <person name="Santos F.R."/>
            <person name="Vidigal T.H.D.A."/>
            <person name="Brescovit A.D."/>
            <person name="Santos A.J."/>
        </authorList>
    </citation>
    <scope>NUCLEOTIDE SEQUENCE</scope>
    <source>
        <tissue evidence="1">Shoot tissue taken approximately 20 cm above the soil surface</tissue>
    </source>
</reference>
<name>A0A0A9A7X7_ARUDO</name>
<proteinExistence type="predicted"/>
<dbReference type="EMBL" id="GBRH01250091">
    <property type="protein sequence ID" value="JAD47804.1"/>
    <property type="molecule type" value="Transcribed_RNA"/>
</dbReference>